<evidence type="ECO:0000256" key="12">
    <source>
        <dbReference type="ARBA" id="ARBA00064647"/>
    </source>
</evidence>
<evidence type="ECO:0000256" key="4">
    <source>
        <dbReference type="ARBA" id="ARBA00022781"/>
    </source>
</evidence>
<sequence>MLSRLSRLSAAVKPATAARVCVVAVPRKLLHTSNQSHAPVPRLPETGGKVRLGFVPEELFQFLYPKIGVTGPYTLGLGLLTYLLSKELYIINNETFAGLSMAAILIYIIKKYGKDVAAYADKLNDELIESVNSVRDVTINNLTKAIENEKKEQWCVEGRNMLFDAKKNNVALLLETNMRERLHHVVREVKRRLDYQLALQHMQRRTEQEHMITWVERGVMGSITPQQDKETIAKCIADLKVLSKTAQARA</sequence>
<comment type="similarity">
    <text evidence="1 13">Belongs to the eukaryotic ATPase B chain family.</text>
</comment>
<comment type="subcellular location">
    <subcellularLocation>
        <location evidence="13">Mitochondrion</location>
    </subcellularLocation>
    <subcellularLocation>
        <location evidence="13">Mitochondrion inner membrane</location>
    </subcellularLocation>
</comment>
<dbReference type="GO" id="GO:0046933">
    <property type="term" value="F:proton-transporting ATP synthase activity, rotational mechanism"/>
    <property type="evidence" value="ECO:0007669"/>
    <property type="project" value="TreeGrafter"/>
</dbReference>
<dbReference type="PANTHER" id="PTHR12733:SF3">
    <property type="entry name" value="ATP SYNTHASE F(0) COMPLEX SUBUNIT B1, MITOCHONDRIAL"/>
    <property type="match status" value="1"/>
</dbReference>
<keyword evidence="9 13" id="KW-0496">Mitochondrion</keyword>
<evidence type="ECO:0000256" key="2">
    <source>
        <dbReference type="ARBA" id="ARBA00022448"/>
    </source>
</evidence>
<keyword evidence="14" id="KW-1185">Reference proteome</keyword>
<keyword evidence="2 13" id="KW-0813">Transport</keyword>
<evidence type="ECO:0000256" key="9">
    <source>
        <dbReference type="ARBA" id="ARBA00023128"/>
    </source>
</evidence>
<evidence type="ECO:0000256" key="11">
    <source>
        <dbReference type="ARBA" id="ARBA00055529"/>
    </source>
</evidence>
<dbReference type="GO" id="GO:0045259">
    <property type="term" value="C:proton-transporting ATP synthase complex"/>
    <property type="evidence" value="ECO:0007669"/>
    <property type="project" value="UniProtKB-KW"/>
</dbReference>
<dbReference type="SUPFAM" id="SSF161060">
    <property type="entry name" value="ATP synthase B chain-like"/>
    <property type="match status" value="1"/>
</dbReference>
<keyword evidence="5 13" id="KW-0999">Mitochondrion inner membrane</keyword>
<dbReference type="Gene3D" id="1.20.5.2210">
    <property type="match status" value="1"/>
</dbReference>
<evidence type="ECO:0000256" key="1">
    <source>
        <dbReference type="ARBA" id="ARBA00007479"/>
    </source>
</evidence>
<name>A0AAJ7WPB1_PETMA</name>
<dbReference type="PANTHER" id="PTHR12733">
    <property type="entry name" value="MITOCHONDRIAL ATP SYNTHASE B CHAIN"/>
    <property type="match status" value="1"/>
</dbReference>
<comment type="function">
    <text evidence="11 13">Subunit b, of the mitochondrial membrane ATP synthase complex (F(1)F(0) ATP synthase or Complex V) that produces ATP from ADP in the presence of a proton gradient across the membrane which is generated by electron transport complexes of the respiratory chain. ATP synthase complex consist of a soluble F(1) head domain - the catalytic core - and a membrane F(1) domain - the membrane proton channel. These two domains are linked by a central stalk rotating inside the F(1) region and a stationary peripheral stalk. During catalysis, ATP synthesis in the catalytic domain of F(1) is coupled via a rotary mechanism of the central stalk subunits to proton translocation. In vivo, can only synthesize ATP although its ATP hydrolase activity can be activated artificially in vitro. Part of the complex F(0) domain. Part of the complex F(0) domain and the peripheric stalk, which acts as a stator to hold the catalytic alpha(3)beta(3) subcomplex and subunit a/ATP6 static relative to the rotary elements.</text>
</comment>
<evidence type="ECO:0000256" key="10">
    <source>
        <dbReference type="ARBA" id="ARBA00023136"/>
    </source>
</evidence>
<dbReference type="GO" id="GO:0005743">
    <property type="term" value="C:mitochondrial inner membrane"/>
    <property type="evidence" value="ECO:0007669"/>
    <property type="project" value="UniProtKB-SubCell"/>
</dbReference>
<comment type="subunit">
    <text evidence="12">Component of the ATP synthase complex composed at least of ATP5F1A/subunit alpha, ATP5F1B/subunit beta, ATP5MC1/subunit c (homooctomer), MT-ATP6/subunit a, MT-ATP8/subunit 8, ATP5ME/subunit e, ATP5MF/subunit f, ATP5MG/subunit g, ATP5MK/subunit k, ATP5MJ/subunit j, ATP5F1C/subunit gamma, ATP5F1D/subunit delta, ATP5F1E/subunit epsilon, ATP5PF/subunit F6, ATP5PB/subunit b, ATP5PD/subunit d, ATP5PO/subunit OSCP. ATP synthase complex consists of a soluble F(1) head domain (subunits alpha(3) and beta(3)) - the catalytic core - and a membrane F(0) domain - the membrane proton channel (subunits c, a, 8, e, f, g, k and j). These two domains are linked by a central stalk (subunits gamma, delta, and epsilon) rotating inside the F1 region and a stationary peripheral stalk (subunits F6, b, d, and OSCP).</text>
</comment>
<keyword evidence="8 13" id="KW-0406">Ion transport</keyword>
<protein>
    <recommendedName>
        <fullName evidence="13">ATP synthase subunit b</fullName>
    </recommendedName>
</protein>
<dbReference type="CTD" id="515"/>
<proteinExistence type="inferred from homology"/>
<organism evidence="14 15">
    <name type="scientific">Petromyzon marinus</name>
    <name type="common">Sea lamprey</name>
    <dbReference type="NCBI Taxonomy" id="7757"/>
    <lineage>
        <taxon>Eukaryota</taxon>
        <taxon>Metazoa</taxon>
        <taxon>Chordata</taxon>
        <taxon>Craniata</taxon>
        <taxon>Vertebrata</taxon>
        <taxon>Cyclostomata</taxon>
        <taxon>Hyperoartia</taxon>
        <taxon>Petromyzontiformes</taxon>
        <taxon>Petromyzontidae</taxon>
        <taxon>Petromyzon</taxon>
    </lineage>
</organism>
<dbReference type="KEGG" id="pmrn:116940039"/>
<evidence type="ECO:0000256" key="8">
    <source>
        <dbReference type="ARBA" id="ARBA00023065"/>
    </source>
</evidence>
<dbReference type="InterPro" id="IPR008688">
    <property type="entry name" value="ATP_synth_Bsub_B/MI25"/>
</dbReference>
<reference evidence="15" key="1">
    <citation type="submission" date="2025-08" db="UniProtKB">
        <authorList>
            <consortium name="RefSeq"/>
        </authorList>
    </citation>
    <scope>IDENTIFICATION</scope>
    <source>
        <tissue evidence="15">Sperm</tissue>
    </source>
</reference>
<dbReference type="FunFam" id="1.20.5.2210:FF:000001">
    <property type="entry name" value="ATP synthase F(0) complex subunit B1, mitochondrial"/>
    <property type="match status" value="1"/>
</dbReference>
<keyword evidence="4 13" id="KW-0375">Hydrogen ion transport</keyword>
<evidence type="ECO:0000313" key="15">
    <source>
        <dbReference type="RefSeq" id="XP_032805174.1"/>
    </source>
</evidence>
<dbReference type="Pfam" id="PF05405">
    <property type="entry name" value="Mt_ATP-synt_B"/>
    <property type="match status" value="1"/>
</dbReference>
<dbReference type="InterPro" id="IPR013837">
    <property type="entry name" value="ATP_synth_F0_suB"/>
</dbReference>
<dbReference type="AlphaFoldDB" id="A0AAJ7WPB1"/>
<evidence type="ECO:0000313" key="14">
    <source>
        <dbReference type="Proteomes" id="UP001318040"/>
    </source>
</evidence>
<evidence type="ECO:0000256" key="7">
    <source>
        <dbReference type="ARBA" id="ARBA00022990"/>
    </source>
</evidence>
<dbReference type="Proteomes" id="UP001318040">
    <property type="component" value="Chromosome 7"/>
</dbReference>
<evidence type="ECO:0000256" key="6">
    <source>
        <dbReference type="ARBA" id="ARBA00022946"/>
    </source>
</evidence>
<keyword evidence="6" id="KW-0809">Transit peptide</keyword>
<keyword evidence="7" id="KW-0007">Acetylation</keyword>
<keyword evidence="10 13" id="KW-0472">Membrane</keyword>
<evidence type="ECO:0000256" key="5">
    <source>
        <dbReference type="ARBA" id="ARBA00022792"/>
    </source>
</evidence>
<gene>
    <name evidence="15" type="primary">ATP5PB</name>
</gene>
<comment type="subunit">
    <text evidence="13">F-type ATPases have 2 components, CF(1) - the catalytic core - and CF(0) - the membrane proton channel. CF(1) and CF(0) have multiple subunits.</text>
</comment>
<keyword evidence="3 13" id="KW-0138">CF(0)</keyword>
<evidence type="ECO:0000256" key="13">
    <source>
        <dbReference type="RuleBase" id="RU368017"/>
    </source>
</evidence>
<dbReference type="RefSeq" id="XP_032805174.1">
    <property type="nucleotide sequence ID" value="XM_032949283.1"/>
</dbReference>
<accession>A0AAJ7WPB1</accession>
<evidence type="ECO:0000256" key="3">
    <source>
        <dbReference type="ARBA" id="ARBA00022547"/>
    </source>
</evidence>